<dbReference type="RefSeq" id="WP_271435471.1">
    <property type="nucleotide sequence ID" value="NZ_CP073355.1"/>
</dbReference>
<evidence type="ECO:0000313" key="2">
    <source>
        <dbReference type="EMBL" id="URA10340.1"/>
    </source>
</evidence>
<dbReference type="KEGG" id="taqu:KDW03_00615"/>
<keyword evidence="3" id="KW-1185">Reference proteome</keyword>
<dbReference type="Pfam" id="PF17680">
    <property type="entry name" value="FlgO"/>
    <property type="match status" value="1"/>
</dbReference>
<name>A0AAX3BDK2_9SPIR</name>
<protein>
    <recommendedName>
        <fullName evidence="1">FlgO domain-containing protein</fullName>
    </recommendedName>
</protein>
<dbReference type="Gene3D" id="2.60.40.1080">
    <property type="match status" value="1"/>
</dbReference>
<evidence type="ECO:0000259" key="1">
    <source>
        <dbReference type="Pfam" id="PF17680"/>
    </source>
</evidence>
<dbReference type="Gene3D" id="3.40.50.10610">
    <property type="entry name" value="ABC-type transport auxiliary lipoprotein component"/>
    <property type="match status" value="1"/>
</dbReference>
<dbReference type="PROSITE" id="PS51257">
    <property type="entry name" value="PROKAR_LIPOPROTEIN"/>
    <property type="match status" value="1"/>
</dbReference>
<gene>
    <name evidence="2" type="ORF">KDW03_00615</name>
</gene>
<dbReference type="AlphaFoldDB" id="A0AAX3BDK2"/>
<reference evidence="2" key="1">
    <citation type="submission" date="2021-04" db="EMBL/GenBank/DDBJ databases">
        <authorList>
            <person name="Postec A."/>
        </authorList>
    </citation>
    <scope>NUCLEOTIDE SEQUENCE</scope>
    <source>
        <strain evidence="2">F1F22</strain>
    </source>
</reference>
<proteinExistence type="predicted"/>
<dbReference type="InterPro" id="IPR041215">
    <property type="entry name" value="FlgO_dom"/>
</dbReference>
<reference evidence="2" key="2">
    <citation type="submission" date="2022-06" db="EMBL/GenBank/DDBJ databases">
        <title>Thermospira aquatica gen. nov., sp. nov.</title>
        <authorList>
            <person name="Ben Ali Gam Z."/>
            <person name="Labat M."/>
        </authorList>
    </citation>
    <scope>NUCLEOTIDE SEQUENCE</scope>
    <source>
        <strain evidence="2">F1F22</strain>
    </source>
</reference>
<evidence type="ECO:0000313" key="3">
    <source>
        <dbReference type="Proteomes" id="UP001056539"/>
    </source>
</evidence>
<dbReference type="Proteomes" id="UP001056539">
    <property type="component" value="Chromosome"/>
</dbReference>
<organism evidence="2 3">
    <name type="scientific">Thermospira aquatica</name>
    <dbReference type="NCBI Taxonomy" id="2828656"/>
    <lineage>
        <taxon>Bacteria</taxon>
        <taxon>Pseudomonadati</taxon>
        <taxon>Spirochaetota</taxon>
        <taxon>Spirochaetia</taxon>
        <taxon>Brevinematales</taxon>
        <taxon>Thermospiraceae</taxon>
        <taxon>Thermospira</taxon>
    </lineage>
</organism>
<sequence>MKQKRFLGLLFIVLALTGSCSFVKRQPPRREQILQPLPLDLAVKTLVNQILHDTQKEENKKLAVLDFFDIEGKATPLGSYLAETITTKVFQTKKFEIIERRMLSKLIEEQKLSLIGFIDPETAQNIGKLIGASAIITGTVSDLGDFIRVNARLISTEKGTILGAASIDIIKDNTIKKLLSKETPIPPQETTRKEAQEETNISLAKIVVYVGDVPPGESGRSASGTEINVGGSIILTAQGRDGRGNWVPVNPTWQPTKPNIIEITPTTGPRVRVKGLAPGTVDIIVEFAGVKHTVELIFVR</sequence>
<dbReference type="EMBL" id="CP073355">
    <property type="protein sequence ID" value="URA10340.1"/>
    <property type="molecule type" value="Genomic_DNA"/>
</dbReference>
<accession>A0AAX3BDK2</accession>
<feature type="domain" description="FlgO" evidence="1">
    <location>
        <begin position="46"/>
        <end position="169"/>
    </location>
</feature>